<dbReference type="Proteomes" id="UP000822688">
    <property type="component" value="Chromosome 8"/>
</dbReference>
<evidence type="ECO:0000256" key="4">
    <source>
        <dbReference type="ARBA" id="ARBA00023121"/>
    </source>
</evidence>
<comment type="subcellular location">
    <subcellularLocation>
        <location evidence="1">Membrane</location>
    </subcellularLocation>
</comment>
<feature type="compositionally biased region" description="Low complexity" evidence="6">
    <location>
        <begin position="539"/>
        <end position="548"/>
    </location>
</feature>
<proteinExistence type="predicted"/>
<feature type="compositionally biased region" description="Polar residues" evidence="6">
    <location>
        <begin position="484"/>
        <end position="500"/>
    </location>
</feature>
<dbReference type="InterPro" id="IPR035892">
    <property type="entry name" value="C2_domain_sf"/>
</dbReference>
<keyword evidence="4" id="KW-0446">Lipid-binding</keyword>
<feature type="domain" description="SMP-LTD" evidence="8">
    <location>
        <begin position="102"/>
        <end position="296"/>
    </location>
</feature>
<evidence type="ECO:0000259" key="7">
    <source>
        <dbReference type="PROSITE" id="PS50004"/>
    </source>
</evidence>
<dbReference type="InterPro" id="IPR031468">
    <property type="entry name" value="SMP_LBD"/>
</dbReference>
<gene>
    <name evidence="9" type="ORF">KC19_8G134400</name>
</gene>
<feature type="compositionally biased region" description="Polar residues" evidence="6">
    <location>
        <begin position="450"/>
        <end position="464"/>
    </location>
</feature>
<accession>A0A8T0H1X2</accession>
<feature type="region of interest" description="Disordered" evidence="6">
    <location>
        <begin position="797"/>
        <end position="974"/>
    </location>
</feature>
<dbReference type="PROSITE" id="PS51847">
    <property type="entry name" value="SMP"/>
    <property type="match status" value="1"/>
</dbReference>
<evidence type="ECO:0008006" key="11">
    <source>
        <dbReference type="Google" id="ProtNLM"/>
    </source>
</evidence>
<dbReference type="Pfam" id="PF00168">
    <property type="entry name" value="C2"/>
    <property type="match status" value="1"/>
</dbReference>
<dbReference type="PANTHER" id="PTHR47042:SF4">
    <property type="entry name" value="OS02G0313700 PROTEIN"/>
    <property type="match status" value="1"/>
</dbReference>
<dbReference type="PANTHER" id="PTHR47042">
    <property type="entry name" value="C2 DOMAIN-CONTAINING PROTEIN-LIKE"/>
    <property type="match status" value="1"/>
</dbReference>
<dbReference type="GO" id="GO:0006869">
    <property type="term" value="P:lipid transport"/>
    <property type="evidence" value="ECO:0007669"/>
    <property type="project" value="UniProtKB-KW"/>
</dbReference>
<evidence type="ECO:0000256" key="2">
    <source>
        <dbReference type="ARBA" id="ARBA00022448"/>
    </source>
</evidence>
<evidence type="ECO:0000256" key="6">
    <source>
        <dbReference type="SAM" id="MobiDB-lite"/>
    </source>
</evidence>
<feature type="region of interest" description="Disordered" evidence="6">
    <location>
        <begin position="446"/>
        <end position="584"/>
    </location>
</feature>
<dbReference type="AlphaFoldDB" id="A0A8T0H1X2"/>
<reference evidence="9" key="1">
    <citation type="submission" date="2020-06" db="EMBL/GenBank/DDBJ databases">
        <title>WGS assembly of Ceratodon purpureus strain R40.</title>
        <authorList>
            <person name="Carey S.B."/>
            <person name="Jenkins J."/>
            <person name="Shu S."/>
            <person name="Lovell J.T."/>
            <person name="Sreedasyam A."/>
            <person name="Maumus F."/>
            <person name="Tiley G.P."/>
            <person name="Fernandez-Pozo N."/>
            <person name="Barry K."/>
            <person name="Chen C."/>
            <person name="Wang M."/>
            <person name="Lipzen A."/>
            <person name="Daum C."/>
            <person name="Saski C.A."/>
            <person name="Payton A.C."/>
            <person name="Mcbreen J.C."/>
            <person name="Conrad R.E."/>
            <person name="Kollar L.M."/>
            <person name="Olsson S."/>
            <person name="Huttunen S."/>
            <person name="Landis J.B."/>
            <person name="Wickett N.J."/>
            <person name="Johnson M.G."/>
            <person name="Rensing S.A."/>
            <person name="Grimwood J."/>
            <person name="Schmutz J."/>
            <person name="Mcdaniel S.F."/>
        </authorList>
    </citation>
    <scope>NUCLEOTIDE SEQUENCE</scope>
    <source>
        <strain evidence="9">R40</strain>
    </source>
</reference>
<feature type="compositionally biased region" description="Polar residues" evidence="6">
    <location>
        <begin position="910"/>
        <end position="929"/>
    </location>
</feature>
<dbReference type="PROSITE" id="PS50004">
    <property type="entry name" value="C2"/>
    <property type="match status" value="1"/>
</dbReference>
<keyword evidence="2" id="KW-0813">Transport</keyword>
<feature type="region of interest" description="Disordered" evidence="6">
    <location>
        <begin position="692"/>
        <end position="756"/>
    </location>
</feature>
<dbReference type="EMBL" id="CM026429">
    <property type="protein sequence ID" value="KAG0564725.1"/>
    <property type="molecule type" value="Genomic_DNA"/>
</dbReference>
<protein>
    <recommendedName>
        <fullName evidence="11">C2 domain-containing protein</fullName>
    </recommendedName>
</protein>
<feature type="compositionally biased region" description="Basic and acidic residues" evidence="6">
    <location>
        <begin position="466"/>
        <end position="481"/>
    </location>
</feature>
<dbReference type="CDD" id="cd00030">
    <property type="entry name" value="C2"/>
    <property type="match status" value="1"/>
</dbReference>
<evidence type="ECO:0000256" key="5">
    <source>
        <dbReference type="ARBA" id="ARBA00023136"/>
    </source>
</evidence>
<dbReference type="InterPro" id="IPR052847">
    <property type="entry name" value="Ext_Synaptotagmin/KAHRP-like"/>
</dbReference>
<dbReference type="SMART" id="SM00239">
    <property type="entry name" value="C2"/>
    <property type="match status" value="1"/>
</dbReference>
<feature type="compositionally biased region" description="Polar residues" evidence="6">
    <location>
        <begin position="936"/>
        <end position="954"/>
    </location>
</feature>
<dbReference type="GO" id="GO:0016020">
    <property type="term" value="C:membrane"/>
    <property type="evidence" value="ECO:0007669"/>
    <property type="project" value="UniProtKB-SubCell"/>
</dbReference>
<keyword evidence="10" id="KW-1185">Reference proteome</keyword>
<evidence type="ECO:0000313" key="10">
    <source>
        <dbReference type="Proteomes" id="UP000822688"/>
    </source>
</evidence>
<feature type="compositionally biased region" description="Basic and acidic residues" evidence="6">
    <location>
        <begin position="551"/>
        <end position="565"/>
    </location>
</feature>
<feature type="compositionally biased region" description="Polar residues" evidence="6">
    <location>
        <begin position="746"/>
        <end position="755"/>
    </location>
</feature>
<dbReference type="CDD" id="cd21669">
    <property type="entry name" value="SMP_SF"/>
    <property type="match status" value="1"/>
</dbReference>
<keyword evidence="3" id="KW-0445">Lipid transport</keyword>
<evidence type="ECO:0000256" key="1">
    <source>
        <dbReference type="ARBA" id="ARBA00004370"/>
    </source>
</evidence>
<feature type="compositionally biased region" description="Pro residues" evidence="6">
    <location>
        <begin position="874"/>
        <end position="885"/>
    </location>
</feature>
<feature type="compositionally biased region" description="Low complexity" evidence="6">
    <location>
        <begin position="839"/>
        <end position="859"/>
    </location>
</feature>
<dbReference type="PRINTS" id="PR00360">
    <property type="entry name" value="C2DOMAIN"/>
</dbReference>
<evidence type="ECO:0000313" key="9">
    <source>
        <dbReference type="EMBL" id="KAG0564725.1"/>
    </source>
</evidence>
<dbReference type="InterPro" id="IPR000008">
    <property type="entry name" value="C2_dom"/>
</dbReference>
<comment type="caution">
    <text evidence="9">The sequence shown here is derived from an EMBL/GenBank/DDBJ whole genome shotgun (WGS) entry which is preliminary data.</text>
</comment>
<name>A0A8T0H1X2_CERPU</name>
<sequence length="974" mass="107304">MENPLDQSVIPPWRELGGEYLQQAWERLRQVGGYLMEWPFMCHAGLVLGAAWIASYSHFNVALVCILGFLYLFQIETKQRERLKRKIGYEERTKARKSRMAEGETVRWMNEMTEKLWPIFLEDFTSQMLLVPMNSFLDRFCKPWSVKKLVLQNLSLGKTPPTVTMVRLLPETSEGDDLAVEASLEWNAAKDMAAVLAVKVRRRLGLGMWATLHLCNLQIEGKMKIGVKFRDGWPVIERIRVCFAEAPYMDMECHPIYNSGVDVSELPGIASYLDRLVADALGQSLVEPNQMKIDVVKLVKYVLRPQGPAQTPIGDWFSFRGDPPAADVTLRILEATNLRVGDLNGYSDPYVRVTLNGTQHRETKVIWKTLNPKWNEAFGFTISSWEHPNTILLKVRDKDHIFDDQLGYQIVDLNLSAYRDGKDHDIWLPLLQVDTGKIHLVITVHERPTDSQSSEDVSNTNSATLEKGDHLMPQESDRPVRSEGLTTPLSPGYGQSQPTVASPKDRTSTRQRLKNLKSGKALSSDPAPEESSGKKVARQRSGFFSSSRSSRKVETPRGLGSDRETPSIPREGYSPMASSGFTSTGFAAPTEAEVADRSTDDTATILDVGFGEPGAVQICQSVDMQPTVEPSQWAVESKQAEGISYSEEGHTKTLDQALSEREYLTNIEEDGGAARKLRSAGLALHGKFHRARKGFEKDSETGSPRQDLQTRRKFTTTANGATEHVTYDPLDGQAANNPRAGLPSRPDSTATTPVNVYQGDHVMDAGISTGERDPEKHHLGTKAKGVFAKAAGQFSHQISKTINRRKKKDKEGHMSSEEVTTSGELTMGSGPIGPVSKEVGPGTEVPVTGQGTQQQIPPTSKLSDPPAPTSSVPPNRPPPGLPQPVAPNNLHEDNETTHSSQPLRPLPTYSDDTQQSSPTKGQKPLQTQGPLPIFSDGTQESSPPEQKVLNTQGLVQPAPPPAVNELDGTSISPL</sequence>
<dbReference type="SUPFAM" id="SSF49562">
    <property type="entry name" value="C2 domain (Calcium/lipid-binding domain, CaLB)"/>
    <property type="match status" value="1"/>
</dbReference>
<dbReference type="Gene3D" id="2.60.40.150">
    <property type="entry name" value="C2 domain"/>
    <property type="match status" value="1"/>
</dbReference>
<organism evidence="9 10">
    <name type="scientific">Ceratodon purpureus</name>
    <name type="common">Fire moss</name>
    <name type="synonym">Dicranum purpureum</name>
    <dbReference type="NCBI Taxonomy" id="3225"/>
    <lineage>
        <taxon>Eukaryota</taxon>
        <taxon>Viridiplantae</taxon>
        <taxon>Streptophyta</taxon>
        <taxon>Embryophyta</taxon>
        <taxon>Bryophyta</taxon>
        <taxon>Bryophytina</taxon>
        <taxon>Bryopsida</taxon>
        <taxon>Dicranidae</taxon>
        <taxon>Pseudoditrichales</taxon>
        <taxon>Ditrichaceae</taxon>
        <taxon>Ceratodon</taxon>
    </lineage>
</organism>
<dbReference type="GO" id="GO:0008289">
    <property type="term" value="F:lipid binding"/>
    <property type="evidence" value="ECO:0007669"/>
    <property type="project" value="UniProtKB-KW"/>
</dbReference>
<feature type="domain" description="C2" evidence="7">
    <location>
        <begin position="305"/>
        <end position="428"/>
    </location>
</feature>
<evidence type="ECO:0000256" key="3">
    <source>
        <dbReference type="ARBA" id="ARBA00023055"/>
    </source>
</evidence>
<keyword evidence="5" id="KW-0472">Membrane</keyword>
<evidence type="ECO:0000259" key="8">
    <source>
        <dbReference type="PROSITE" id="PS51847"/>
    </source>
</evidence>